<dbReference type="InterPro" id="IPR003741">
    <property type="entry name" value="LUD_dom"/>
</dbReference>
<dbReference type="OrthoDB" id="9809147at2"/>
<dbReference type="PANTHER" id="PTHR36179">
    <property type="entry name" value="LUD_DOM DOMAIN-CONTAINING PROTEIN"/>
    <property type="match status" value="1"/>
</dbReference>
<evidence type="ECO:0000313" key="3">
    <source>
        <dbReference type="Proteomes" id="UP000183995"/>
    </source>
</evidence>
<dbReference type="EMBL" id="FQXV01000007">
    <property type="protein sequence ID" value="SHI05786.1"/>
    <property type="molecule type" value="Genomic_DNA"/>
</dbReference>
<feature type="domain" description="LUD" evidence="1">
    <location>
        <begin position="3"/>
        <end position="176"/>
    </location>
</feature>
<dbReference type="STRING" id="1123282.SAMN02745823_02137"/>
<name>A0A1M5Y1E4_9FIRM</name>
<dbReference type="Pfam" id="PF02589">
    <property type="entry name" value="LUD_dom"/>
    <property type="match status" value="1"/>
</dbReference>
<dbReference type="InterPro" id="IPR024185">
    <property type="entry name" value="FTHF_cligase-like_sf"/>
</dbReference>
<dbReference type="Gene3D" id="3.40.50.10420">
    <property type="entry name" value="NagB/RpiA/CoA transferase-like"/>
    <property type="match status" value="1"/>
</dbReference>
<dbReference type="AlphaFoldDB" id="A0A1M5Y1E4"/>
<evidence type="ECO:0000259" key="1">
    <source>
        <dbReference type="Pfam" id="PF02589"/>
    </source>
</evidence>
<proteinExistence type="predicted"/>
<keyword evidence="3" id="KW-1185">Reference proteome</keyword>
<organism evidence="2 3">
    <name type="scientific">Sporobacter termitidis DSM 10068</name>
    <dbReference type="NCBI Taxonomy" id="1123282"/>
    <lineage>
        <taxon>Bacteria</taxon>
        <taxon>Bacillati</taxon>
        <taxon>Bacillota</taxon>
        <taxon>Clostridia</taxon>
        <taxon>Eubacteriales</taxon>
        <taxon>Oscillospiraceae</taxon>
        <taxon>Sporobacter</taxon>
    </lineage>
</organism>
<gene>
    <name evidence="2" type="ORF">SAMN02745823_02137</name>
</gene>
<dbReference type="PANTHER" id="PTHR36179:SF2">
    <property type="entry name" value="LUD DOMAIN-CONTAINING PROTEIN"/>
    <property type="match status" value="1"/>
</dbReference>
<dbReference type="Proteomes" id="UP000183995">
    <property type="component" value="Unassembled WGS sequence"/>
</dbReference>
<evidence type="ECO:0000313" key="2">
    <source>
        <dbReference type="EMBL" id="SHI05786.1"/>
    </source>
</evidence>
<protein>
    <submittedName>
        <fullName evidence="2">Uncharacterized ACR, YkgG family COG1556</fullName>
    </submittedName>
</protein>
<dbReference type="RefSeq" id="WP_073078682.1">
    <property type="nucleotide sequence ID" value="NZ_FQXV01000007.1"/>
</dbReference>
<sequence length="198" mass="21211">MNIENAVKNLEKRGFTVSRFGTKEAARDYLAGKLSGTVIGMGGSVTLQQMGLFDALSAGNTVWNHWVQEPGEARVKAAAADVYIASANAVAETGEIINIDGSGNRAASTLYGKKEVYFVVGVNKFAGDFDKALWRARNIASPKNAQRLNANTPCAKNGDKCYDCQSPGRICRGLVVHWGPLLGVGRTEVVIVNEDLGY</sequence>
<reference evidence="2 3" key="1">
    <citation type="submission" date="2016-11" db="EMBL/GenBank/DDBJ databases">
        <authorList>
            <person name="Jaros S."/>
            <person name="Januszkiewicz K."/>
            <person name="Wedrychowicz H."/>
        </authorList>
    </citation>
    <scope>NUCLEOTIDE SEQUENCE [LARGE SCALE GENOMIC DNA]</scope>
    <source>
        <strain evidence="2 3">DSM 10068</strain>
    </source>
</reference>
<accession>A0A1M5Y1E4</accession>